<dbReference type="InterPro" id="IPR022398">
    <property type="entry name" value="Peptidase_S8_His-AS"/>
</dbReference>
<dbReference type="InterPro" id="IPR002884">
    <property type="entry name" value="P_dom"/>
</dbReference>
<feature type="chain" id="PRO_5015610949" evidence="6">
    <location>
        <begin position="34"/>
        <end position="529"/>
    </location>
</feature>
<feature type="active site" description="Charge relay system" evidence="5">
    <location>
        <position position="347"/>
    </location>
</feature>
<evidence type="ECO:0000256" key="5">
    <source>
        <dbReference type="PROSITE-ProRule" id="PRU01240"/>
    </source>
</evidence>
<keyword evidence="3 5" id="KW-0378">Hydrolase</keyword>
<keyword evidence="2 5" id="KW-0645">Protease</keyword>
<dbReference type="GO" id="GO:0005615">
    <property type="term" value="C:extracellular space"/>
    <property type="evidence" value="ECO:0007669"/>
    <property type="project" value="TreeGrafter"/>
</dbReference>
<dbReference type="Gene3D" id="3.30.70.80">
    <property type="entry name" value="Peptidase S8 propeptide/proteinase inhibitor I9"/>
    <property type="match status" value="1"/>
</dbReference>
<dbReference type="GO" id="GO:0004252">
    <property type="term" value="F:serine-type endopeptidase activity"/>
    <property type="evidence" value="ECO:0007669"/>
    <property type="project" value="UniProtKB-UniRule"/>
</dbReference>
<dbReference type="InterPro" id="IPR008979">
    <property type="entry name" value="Galactose-bd-like_sf"/>
</dbReference>
<evidence type="ECO:0000313" key="9">
    <source>
        <dbReference type="Proteomes" id="UP000239203"/>
    </source>
</evidence>
<dbReference type="InterPro" id="IPR034193">
    <property type="entry name" value="PCSK9_ProteinaseK-like"/>
</dbReference>
<dbReference type="InterPro" id="IPR037045">
    <property type="entry name" value="S8pro/Inhibitor_I9_sf"/>
</dbReference>
<evidence type="ECO:0000256" key="4">
    <source>
        <dbReference type="ARBA" id="ARBA00022825"/>
    </source>
</evidence>
<dbReference type="AlphaFoldDB" id="A0A2S6GZ06"/>
<comment type="caution">
    <text evidence="8">The sequence shown here is derived from an EMBL/GenBank/DDBJ whole genome shotgun (WGS) entry which is preliminary data.</text>
</comment>
<reference evidence="8 9" key="1">
    <citation type="submission" date="2018-02" db="EMBL/GenBank/DDBJ databases">
        <title>Genomic Encyclopedia of Archaeal and Bacterial Type Strains, Phase II (KMG-II): from individual species to whole genera.</title>
        <authorList>
            <person name="Goeker M."/>
        </authorList>
    </citation>
    <scope>NUCLEOTIDE SEQUENCE [LARGE SCALE GENOMIC DNA]</scope>
    <source>
        <strain evidence="8 9">YU 961-1</strain>
    </source>
</reference>
<evidence type="ECO:0000256" key="1">
    <source>
        <dbReference type="ARBA" id="ARBA00011073"/>
    </source>
</evidence>
<dbReference type="Pfam" id="PF00082">
    <property type="entry name" value="Peptidase_S8"/>
    <property type="match status" value="1"/>
</dbReference>
<dbReference type="FunFam" id="3.40.50.200:FF:000014">
    <property type="entry name" value="Proteinase K"/>
    <property type="match status" value="1"/>
</dbReference>
<feature type="signal peptide" evidence="6">
    <location>
        <begin position="1"/>
        <end position="33"/>
    </location>
</feature>
<dbReference type="InterPro" id="IPR000209">
    <property type="entry name" value="Peptidase_S8/S53_dom"/>
</dbReference>
<feature type="domain" description="P/Homo B" evidence="7">
    <location>
        <begin position="406"/>
        <end position="529"/>
    </location>
</feature>
<dbReference type="Gene3D" id="3.40.50.200">
    <property type="entry name" value="Peptidase S8/S53 domain"/>
    <property type="match status" value="1"/>
</dbReference>
<dbReference type="SUPFAM" id="SSF52743">
    <property type="entry name" value="Subtilisin-like"/>
    <property type="match status" value="1"/>
</dbReference>
<evidence type="ECO:0000256" key="2">
    <source>
        <dbReference type="ARBA" id="ARBA00022670"/>
    </source>
</evidence>
<dbReference type="InterPro" id="IPR050131">
    <property type="entry name" value="Peptidase_S8_subtilisin-like"/>
</dbReference>
<dbReference type="PANTHER" id="PTHR43806:SF11">
    <property type="entry name" value="CEREVISIN-RELATED"/>
    <property type="match status" value="1"/>
</dbReference>
<dbReference type="Pfam" id="PF01483">
    <property type="entry name" value="P_proprotein"/>
    <property type="match status" value="1"/>
</dbReference>
<dbReference type="InterPro" id="IPR023828">
    <property type="entry name" value="Peptidase_S8_Ser-AS"/>
</dbReference>
<dbReference type="PANTHER" id="PTHR43806">
    <property type="entry name" value="PEPTIDASE S8"/>
    <property type="match status" value="1"/>
</dbReference>
<evidence type="ECO:0000313" key="8">
    <source>
        <dbReference type="EMBL" id="PPK70464.1"/>
    </source>
</evidence>
<comment type="similarity">
    <text evidence="1 5">Belongs to the peptidase S8 family.</text>
</comment>
<dbReference type="Gene3D" id="2.60.120.260">
    <property type="entry name" value="Galactose-binding domain-like"/>
    <property type="match status" value="1"/>
</dbReference>
<evidence type="ECO:0000256" key="3">
    <source>
        <dbReference type="ARBA" id="ARBA00022801"/>
    </source>
</evidence>
<gene>
    <name evidence="8" type="ORF">CLV40_102379</name>
</gene>
<dbReference type="SUPFAM" id="SSF49785">
    <property type="entry name" value="Galactose-binding domain-like"/>
    <property type="match status" value="1"/>
</dbReference>
<keyword evidence="4 5" id="KW-0720">Serine protease</keyword>
<dbReference type="OrthoDB" id="9766923at2"/>
<name>A0A2S6GZ06_9PSEU</name>
<protein>
    <submittedName>
        <fullName evidence="8">Subtilisin family serine protease</fullName>
    </submittedName>
</protein>
<keyword evidence="6" id="KW-0732">Signal</keyword>
<feature type="active site" description="Charge relay system" evidence="5">
    <location>
        <position position="162"/>
    </location>
</feature>
<sequence length="529" mass="53490">MQPKSRLRGRALAVVGVASLATAVIATTGSAQAAEADFVHARQPVPGGSFVVSLKPTAAASAASIQAASSSLVRRYGGDLDFVFTKSMQGFQVTGLSEAKARQLAADPSVKKVYQDGTAHTADTQDNATWGIDRVDQQNLPLDRKYTYPSGGASNVTVYITDTGVKTSLAEFEGRASVGADFIEDGQNGIDCSGHGTHVAGTVGSKTYGVAKKVKLVSVRMLGTSCGMNGPDSAGVKAIEWVTANAVKPAVVNASWTFDTAEIGNDALAGMLGAGIQMAVASGNSSTDACSTGPAKYSALITVNATSQNDARASFSNYGTCTDIFAPGDNITSLSLNGGTAGMSGTSMATPHVTGVAALYLSANPSTSPQALRDALVNNATSGKVTNPGSGSPNKLLYSGFITGGPGPEPGGCDPATNGDDVSIPDGGAAVSSSVAVGSACTGKASTSTKVKVDINHTYTGDLSVALVGPSGKSYSLKKANTGTSSAAGLHETYTVDASAENRAGTWKLQVTDVFTYDTGTIDSWTLTV</sequence>
<feature type="active site" description="Charge relay system" evidence="5">
    <location>
        <position position="195"/>
    </location>
</feature>
<dbReference type="EMBL" id="PTIX01000002">
    <property type="protein sequence ID" value="PPK70464.1"/>
    <property type="molecule type" value="Genomic_DNA"/>
</dbReference>
<dbReference type="PROSITE" id="PS51892">
    <property type="entry name" value="SUBTILASE"/>
    <property type="match status" value="1"/>
</dbReference>
<dbReference type="PRINTS" id="PR00723">
    <property type="entry name" value="SUBTILISIN"/>
</dbReference>
<dbReference type="CDD" id="cd04077">
    <property type="entry name" value="Peptidases_S8_PCSK9_ProteinaseK_like"/>
    <property type="match status" value="1"/>
</dbReference>
<keyword evidence="9" id="KW-1185">Reference proteome</keyword>
<dbReference type="InterPro" id="IPR015500">
    <property type="entry name" value="Peptidase_S8_subtilisin-rel"/>
</dbReference>
<dbReference type="RefSeq" id="WP_104477431.1">
    <property type="nucleotide sequence ID" value="NZ_CP154825.1"/>
</dbReference>
<evidence type="ECO:0000259" key="7">
    <source>
        <dbReference type="PROSITE" id="PS51829"/>
    </source>
</evidence>
<dbReference type="GO" id="GO:0006508">
    <property type="term" value="P:proteolysis"/>
    <property type="evidence" value="ECO:0007669"/>
    <property type="project" value="UniProtKB-KW"/>
</dbReference>
<dbReference type="Proteomes" id="UP000239203">
    <property type="component" value="Unassembled WGS sequence"/>
</dbReference>
<organism evidence="8 9">
    <name type="scientific">Actinokineospora auranticolor</name>
    <dbReference type="NCBI Taxonomy" id="155976"/>
    <lineage>
        <taxon>Bacteria</taxon>
        <taxon>Bacillati</taxon>
        <taxon>Actinomycetota</taxon>
        <taxon>Actinomycetes</taxon>
        <taxon>Pseudonocardiales</taxon>
        <taxon>Pseudonocardiaceae</taxon>
        <taxon>Actinokineospora</taxon>
    </lineage>
</organism>
<dbReference type="PROSITE" id="PS51829">
    <property type="entry name" value="P_HOMO_B"/>
    <property type="match status" value="1"/>
</dbReference>
<accession>A0A2S6GZ06</accession>
<dbReference type="InterPro" id="IPR036852">
    <property type="entry name" value="Peptidase_S8/S53_dom_sf"/>
</dbReference>
<evidence type="ECO:0000256" key="6">
    <source>
        <dbReference type="SAM" id="SignalP"/>
    </source>
</evidence>
<proteinExistence type="inferred from homology"/>
<dbReference type="PROSITE" id="PS00137">
    <property type="entry name" value="SUBTILASE_HIS"/>
    <property type="match status" value="1"/>
</dbReference>
<dbReference type="PROSITE" id="PS00138">
    <property type="entry name" value="SUBTILASE_SER"/>
    <property type="match status" value="1"/>
</dbReference>